<feature type="disulfide bond" evidence="13">
    <location>
        <begin position="255"/>
        <end position="267"/>
    </location>
</feature>
<feature type="disulfide bond" evidence="13">
    <location>
        <begin position="68"/>
        <end position="98"/>
    </location>
</feature>
<feature type="binding site" evidence="12">
    <location>
        <position position="175"/>
    </location>
    <ligand>
        <name>Ca(2+)</name>
        <dbReference type="ChEBI" id="CHEBI:29108"/>
        <label>1</label>
    </ligand>
</feature>
<keyword evidence="12" id="KW-0106">Calcium</keyword>
<keyword evidence="5" id="KW-0677">Repeat</keyword>
<name>A0AAR5PBB7_DENPD</name>
<feature type="disulfide bond" evidence="13">
    <location>
        <begin position="290"/>
        <end position="327"/>
    </location>
</feature>
<keyword evidence="4 12" id="KW-0479">Metal-binding</keyword>
<dbReference type="GO" id="GO:0031012">
    <property type="term" value="C:extracellular matrix"/>
    <property type="evidence" value="ECO:0007669"/>
    <property type="project" value="TreeGrafter"/>
</dbReference>
<evidence type="ECO:0000256" key="5">
    <source>
        <dbReference type="ARBA" id="ARBA00022737"/>
    </source>
</evidence>
<evidence type="ECO:0000256" key="2">
    <source>
        <dbReference type="ARBA" id="ARBA00022525"/>
    </source>
</evidence>
<evidence type="ECO:0000256" key="13">
    <source>
        <dbReference type="PIRSR" id="PIRSR613273-3"/>
    </source>
</evidence>
<sequence>MILKHRGHRDIEHWVLTLFGVVKSFYSESSMTFIIQPVLVRIIYLEKEEEEIDLEISKNFRTTMPSVCNWDFCEEATGDCSVMGFAFMGLACSKEDNCCLSEDAGLEAAVTIAHEIGHLVGMEHDGNPGVPCPNADPADNASYVMSSFNRPNTVRWSPCSMASMHKLSREHVLDCFKDEPNNDEYPLFDVLPGVVYGKDEQCVTHFRKSNVVMGYCELLPEFRCGLMYCKRPNPTNESLIDCFGDGVAYAPGTSCRDETQWCMRNKCVPKGTIPESIDGGWSGWSDWSQCSRTCGRGIQTKERVCDNPKPVNQGRYCTGLAKERRICNPQDCPRDAPAFRVTRCKADVKALNMTYLQADFIEATPCRSMCVVLSPEGTRVREIAARVIADGAKCKVGNPLMMCVGGVCTKGGVQRQRERQRDCQ</sequence>
<organism evidence="16 17">
    <name type="scientific">Dendroctonus ponderosae</name>
    <name type="common">Mountain pine beetle</name>
    <dbReference type="NCBI Taxonomy" id="77166"/>
    <lineage>
        <taxon>Eukaryota</taxon>
        <taxon>Metazoa</taxon>
        <taxon>Ecdysozoa</taxon>
        <taxon>Arthropoda</taxon>
        <taxon>Hexapoda</taxon>
        <taxon>Insecta</taxon>
        <taxon>Pterygota</taxon>
        <taxon>Neoptera</taxon>
        <taxon>Endopterygota</taxon>
        <taxon>Coleoptera</taxon>
        <taxon>Polyphaga</taxon>
        <taxon>Cucujiformia</taxon>
        <taxon>Curculionidae</taxon>
        <taxon>Scolytinae</taxon>
        <taxon>Dendroctonus</taxon>
    </lineage>
</organism>
<keyword evidence="2" id="KW-0964">Secreted</keyword>
<evidence type="ECO:0000256" key="1">
    <source>
        <dbReference type="ARBA" id="ARBA00004613"/>
    </source>
</evidence>
<dbReference type="PRINTS" id="PR01857">
    <property type="entry name" value="ADAMTSFAMILY"/>
</dbReference>
<evidence type="ECO:0000259" key="15">
    <source>
        <dbReference type="PROSITE" id="PS50215"/>
    </source>
</evidence>
<dbReference type="SUPFAM" id="SSF55486">
    <property type="entry name" value="Metalloproteases ('zincins'), catalytic domain"/>
    <property type="match status" value="1"/>
</dbReference>
<feature type="binding site" evidence="12">
    <location>
        <position position="178"/>
    </location>
    <ligand>
        <name>Ca(2+)</name>
        <dbReference type="ChEBI" id="CHEBI:29108"/>
        <label>2</label>
    </ligand>
</feature>
<dbReference type="InterPro" id="IPR000884">
    <property type="entry name" value="TSP1_rpt"/>
</dbReference>
<dbReference type="GO" id="GO:0006508">
    <property type="term" value="P:proteolysis"/>
    <property type="evidence" value="ECO:0007669"/>
    <property type="project" value="UniProtKB-KW"/>
</dbReference>
<protein>
    <recommendedName>
        <fullName evidence="15">Peptidase M12B domain-containing protein</fullName>
    </recommendedName>
</protein>
<evidence type="ECO:0000256" key="4">
    <source>
        <dbReference type="ARBA" id="ARBA00022723"/>
    </source>
</evidence>
<comment type="cofactor">
    <cofactor evidence="12">
        <name>Zn(2+)</name>
        <dbReference type="ChEBI" id="CHEBI:29105"/>
    </cofactor>
    <text evidence="12">Binds 1 zinc ion per subunit.</text>
</comment>
<evidence type="ECO:0000313" key="17">
    <source>
        <dbReference type="Proteomes" id="UP000019118"/>
    </source>
</evidence>
<dbReference type="InterPro" id="IPR013273">
    <property type="entry name" value="ADAMTS/ADAMTS-like"/>
</dbReference>
<reference evidence="17" key="1">
    <citation type="journal article" date="2013" name="Genome Biol.">
        <title>Draft genome of the mountain pine beetle, Dendroctonus ponderosae Hopkins, a major forest pest.</title>
        <authorList>
            <person name="Keeling C.I."/>
            <person name="Yuen M.M."/>
            <person name="Liao N.Y."/>
            <person name="Docking T.R."/>
            <person name="Chan S.K."/>
            <person name="Taylor G.A."/>
            <person name="Palmquist D.L."/>
            <person name="Jackman S.D."/>
            <person name="Nguyen A."/>
            <person name="Li M."/>
            <person name="Henderson H."/>
            <person name="Janes J.K."/>
            <person name="Zhao Y."/>
            <person name="Pandoh P."/>
            <person name="Moore R."/>
            <person name="Sperling F.A."/>
            <person name="Huber D.P."/>
            <person name="Birol I."/>
            <person name="Jones S.J."/>
            <person name="Bohlmann J."/>
        </authorList>
    </citation>
    <scope>NUCLEOTIDE SEQUENCE</scope>
</reference>
<dbReference type="PANTHER" id="PTHR13723">
    <property type="entry name" value="ADAMTS A DISINTEGRIN AND METALLOPROTEASE WITH THROMBOSPONDIN MOTIFS PROTEASE"/>
    <property type="match status" value="1"/>
</dbReference>
<dbReference type="Pfam" id="PF01421">
    <property type="entry name" value="Reprolysin"/>
    <property type="match status" value="1"/>
</dbReference>
<dbReference type="InterPro" id="IPR050439">
    <property type="entry name" value="ADAMTS_ADAMTS-like"/>
</dbReference>
<dbReference type="GO" id="GO:0004222">
    <property type="term" value="F:metalloendopeptidase activity"/>
    <property type="evidence" value="ECO:0007669"/>
    <property type="project" value="InterPro"/>
</dbReference>
<dbReference type="EnsemblMetazoa" id="XM_019902815.1">
    <property type="protein sequence ID" value="XP_019758374.1"/>
    <property type="gene ID" value="LOC109536550"/>
</dbReference>
<evidence type="ECO:0000256" key="10">
    <source>
        <dbReference type="ARBA" id="ARBA00023180"/>
    </source>
</evidence>
<feature type="binding site" evidence="12 14">
    <location>
        <position position="118"/>
    </location>
    <ligand>
        <name>Zn(2+)</name>
        <dbReference type="ChEBI" id="CHEBI:29105"/>
        <note>catalytic</note>
    </ligand>
</feature>
<feature type="domain" description="Peptidase M12B" evidence="15">
    <location>
        <begin position="81"/>
        <end position="180"/>
    </location>
</feature>
<feature type="binding site" evidence="12 14">
    <location>
        <position position="124"/>
    </location>
    <ligand>
        <name>Zn(2+)</name>
        <dbReference type="ChEBI" id="CHEBI:29105"/>
        <note>catalytic</note>
    </ligand>
</feature>
<keyword evidence="6" id="KW-0378">Hydrolase</keyword>
<dbReference type="InterPro" id="IPR001590">
    <property type="entry name" value="Peptidase_M12B"/>
</dbReference>
<dbReference type="InterPro" id="IPR036383">
    <property type="entry name" value="TSP1_rpt_sf"/>
</dbReference>
<keyword evidence="10" id="KW-0325">Glycoprotein</keyword>
<dbReference type="PRINTS" id="PR01705">
    <property type="entry name" value="TSP1REPEAT"/>
</dbReference>
<feature type="disulfide bond" evidence="13">
    <location>
        <begin position="132"/>
        <end position="159"/>
    </location>
</feature>
<feature type="active site" evidence="11 14">
    <location>
        <position position="115"/>
    </location>
</feature>
<dbReference type="InterPro" id="IPR024079">
    <property type="entry name" value="MetalloPept_cat_dom_sf"/>
</dbReference>
<dbReference type="SUPFAM" id="SSF82895">
    <property type="entry name" value="TSP-1 type 1 repeat"/>
    <property type="match status" value="1"/>
</dbReference>
<dbReference type="Pfam" id="PF17771">
    <property type="entry name" value="ADAMTS_CR_2"/>
    <property type="match status" value="1"/>
</dbReference>
<evidence type="ECO:0000256" key="8">
    <source>
        <dbReference type="ARBA" id="ARBA00023049"/>
    </source>
</evidence>
<evidence type="ECO:0000256" key="3">
    <source>
        <dbReference type="ARBA" id="ARBA00022670"/>
    </source>
</evidence>
<dbReference type="Proteomes" id="UP000019118">
    <property type="component" value="Unassembled WGS sequence"/>
</dbReference>
<evidence type="ECO:0000256" key="7">
    <source>
        <dbReference type="ARBA" id="ARBA00022833"/>
    </source>
</evidence>
<keyword evidence="8" id="KW-0482">Metalloprotease</keyword>
<evidence type="ECO:0000313" key="16">
    <source>
        <dbReference type="EnsemblMetazoa" id="XP_019758374.1"/>
    </source>
</evidence>
<feature type="binding site" evidence="12 14">
    <location>
        <position position="114"/>
    </location>
    <ligand>
        <name>Zn(2+)</name>
        <dbReference type="ChEBI" id="CHEBI:29105"/>
        <note>catalytic</note>
    </ligand>
</feature>
<feature type="disulfide bond" evidence="13">
    <location>
        <begin position="202"/>
        <end position="229"/>
    </location>
</feature>
<keyword evidence="9 13" id="KW-1015">Disulfide bond</keyword>
<comment type="subcellular location">
    <subcellularLocation>
        <location evidence="1">Secreted</location>
    </subcellularLocation>
</comment>
<dbReference type="FunFam" id="2.20.100.10:FF:000007">
    <property type="entry name" value="Thrombospondin 1"/>
    <property type="match status" value="1"/>
</dbReference>
<reference evidence="16" key="2">
    <citation type="submission" date="2024-08" db="UniProtKB">
        <authorList>
            <consortium name="EnsemblMetazoa"/>
        </authorList>
    </citation>
    <scope>IDENTIFICATION</scope>
</reference>
<evidence type="ECO:0000256" key="9">
    <source>
        <dbReference type="ARBA" id="ARBA00023157"/>
    </source>
</evidence>
<feature type="disulfide bond" evidence="13">
    <location>
        <begin position="305"/>
        <end position="317"/>
    </location>
</feature>
<comment type="caution">
    <text evidence="14">Lacks conserved residue(s) required for the propagation of feature annotation.</text>
</comment>
<feature type="disulfide bond" evidence="13">
    <location>
        <begin position="216"/>
        <end position="242"/>
    </location>
</feature>
<dbReference type="Pfam" id="PF00090">
    <property type="entry name" value="TSP_1"/>
    <property type="match status" value="1"/>
</dbReference>
<feature type="disulfide bond" evidence="13">
    <location>
        <begin position="92"/>
        <end position="175"/>
    </location>
</feature>
<dbReference type="PROSITE" id="PS50215">
    <property type="entry name" value="ADAM_MEPRO"/>
    <property type="match status" value="1"/>
</dbReference>
<dbReference type="Gene3D" id="2.20.100.10">
    <property type="entry name" value="Thrombospondin type-1 (TSP1) repeat"/>
    <property type="match status" value="1"/>
</dbReference>
<dbReference type="PANTHER" id="PTHR13723:SF281">
    <property type="entry name" value="PAPILIN"/>
    <property type="match status" value="1"/>
</dbReference>
<dbReference type="Gene3D" id="3.40.390.10">
    <property type="entry name" value="Collagenase (Catalytic Domain)"/>
    <property type="match status" value="1"/>
</dbReference>
<dbReference type="SMART" id="SM00209">
    <property type="entry name" value="TSP1"/>
    <property type="match status" value="1"/>
</dbReference>
<feature type="disulfide bond" evidence="13">
    <location>
        <begin position="294"/>
        <end position="332"/>
    </location>
</feature>
<evidence type="ECO:0000256" key="14">
    <source>
        <dbReference type="PROSITE-ProRule" id="PRU00276"/>
    </source>
</evidence>
<keyword evidence="17" id="KW-1185">Reference proteome</keyword>
<keyword evidence="3" id="KW-0645">Protease</keyword>
<proteinExistence type="predicted"/>
<dbReference type="GO" id="GO:0005576">
    <property type="term" value="C:extracellular region"/>
    <property type="evidence" value="ECO:0007669"/>
    <property type="project" value="UniProtKB-SubCell"/>
</dbReference>
<dbReference type="PROSITE" id="PS50092">
    <property type="entry name" value="TSP1"/>
    <property type="match status" value="1"/>
</dbReference>
<evidence type="ECO:0000256" key="12">
    <source>
        <dbReference type="PIRSR" id="PIRSR613273-2"/>
    </source>
</evidence>
<accession>A0AAR5PBB7</accession>
<dbReference type="GO" id="GO:0046872">
    <property type="term" value="F:metal ion binding"/>
    <property type="evidence" value="ECO:0007669"/>
    <property type="project" value="UniProtKB-KW"/>
</dbReference>
<evidence type="ECO:0000256" key="11">
    <source>
        <dbReference type="PIRSR" id="PIRSR613273-1"/>
    </source>
</evidence>
<dbReference type="GO" id="GO:0030198">
    <property type="term" value="P:extracellular matrix organization"/>
    <property type="evidence" value="ECO:0007669"/>
    <property type="project" value="InterPro"/>
</dbReference>
<dbReference type="AlphaFoldDB" id="A0AAR5PBB7"/>
<evidence type="ECO:0000256" key="6">
    <source>
        <dbReference type="ARBA" id="ARBA00022801"/>
    </source>
</evidence>
<keyword evidence="7 12" id="KW-0862">Zinc</keyword>
<feature type="binding site" evidence="12">
    <location>
        <position position="178"/>
    </location>
    <ligand>
        <name>Ca(2+)</name>
        <dbReference type="ChEBI" id="CHEBI:29108"/>
        <label>1</label>
    </ligand>
</feature>
<dbReference type="Gene3D" id="3.40.1620.60">
    <property type="match status" value="1"/>
</dbReference>
<feature type="disulfide bond" evidence="13">
    <location>
        <begin position="224"/>
        <end position="262"/>
    </location>
</feature>
<dbReference type="InterPro" id="IPR041645">
    <property type="entry name" value="ADAMTS_CR_2"/>
</dbReference>